<feature type="region of interest" description="Disordered" evidence="1">
    <location>
        <begin position="95"/>
        <end position="131"/>
    </location>
</feature>
<name>A0A6A6XAF7_9PLEO</name>
<sequence>MCYLNLTRYTCTHTSPIHTSPKPTPETLKQSHPNTEWPTHPDSSVYGCQDASRRGARCSDPLENLEKLYMDVKRVCEECEKKGLEEEGCEVVRKAGGEMKGGGDDEEKAEEGRPRERGDVNTGEVSADYAEGHMAVDDIQRWEII</sequence>
<dbReference type="AlphaFoldDB" id="A0A6A6XAF7"/>
<dbReference type="EMBL" id="MU001931">
    <property type="protein sequence ID" value="KAF2793358.1"/>
    <property type="molecule type" value="Genomic_DNA"/>
</dbReference>
<organism evidence="2 3">
    <name type="scientific">Melanomma pulvis-pyrius CBS 109.77</name>
    <dbReference type="NCBI Taxonomy" id="1314802"/>
    <lineage>
        <taxon>Eukaryota</taxon>
        <taxon>Fungi</taxon>
        <taxon>Dikarya</taxon>
        <taxon>Ascomycota</taxon>
        <taxon>Pezizomycotina</taxon>
        <taxon>Dothideomycetes</taxon>
        <taxon>Pleosporomycetidae</taxon>
        <taxon>Pleosporales</taxon>
        <taxon>Melanommataceae</taxon>
        <taxon>Melanomma</taxon>
    </lineage>
</organism>
<evidence type="ECO:0000313" key="2">
    <source>
        <dbReference type="EMBL" id="KAF2793358.1"/>
    </source>
</evidence>
<reference evidence="2" key="1">
    <citation type="journal article" date="2020" name="Stud. Mycol.">
        <title>101 Dothideomycetes genomes: a test case for predicting lifestyles and emergence of pathogens.</title>
        <authorList>
            <person name="Haridas S."/>
            <person name="Albert R."/>
            <person name="Binder M."/>
            <person name="Bloem J."/>
            <person name="Labutti K."/>
            <person name="Salamov A."/>
            <person name="Andreopoulos B."/>
            <person name="Baker S."/>
            <person name="Barry K."/>
            <person name="Bills G."/>
            <person name="Bluhm B."/>
            <person name="Cannon C."/>
            <person name="Castanera R."/>
            <person name="Culley D."/>
            <person name="Daum C."/>
            <person name="Ezra D."/>
            <person name="Gonzalez J."/>
            <person name="Henrissat B."/>
            <person name="Kuo A."/>
            <person name="Liang C."/>
            <person name="Lipzen A."/>
            <person name="Lutzoni F."/>
            <person name="Magnuson J."/>
            <person name="Mondo S."/>
            <person name="Nolan M."/>
            <person name="Ohm R."/>
            <person name="Pangilinan J."/>
            <person name="Park H.-J."/>
            <person name="Ramirez L."/>
            <person name="Alfaro M."/>
            <person name="Sun H."/>
            <person name="Tritt A."/>
            <person name="Yoshinaga Y."/>
            <person name="Zwiers L.-H."/>
            <person name="Turgeon B."/>
            <person name="Goodwin S."/>
            <person name="Spatafora J."/>
            <person name="Crous P."/>
            <person name="Grigoriev I."/>
        </authorList>
    </citation>
    <scope>NUCLEOTIDE SEQUENCE</scope>
    <source>
        <strain evidence="2">CBS 109.77</strain>
    </source>
</reference>
<proteinExistence type="predicted"/>
<protein>
    <submittedName>
        <fullName evidence="2">Uncharacterized protein</fullName>
    </submittedName>
</protein>
<dbReference type="Proteomes" id="UP000799757">
    <property type="component" value="Unassembled WGS sequence"/>
</dbReference>
<dbReference type="OrthoDB" id="10528620at2759"/>
<gene>
    <name evidence="2" type="ORF">K505DRAFT_362063</name>
</gene>
<keyword evidence="3" id="KW-1185">Reference proteome</keyword>
<accession>A0A6A6XAF7</accession>
<evidence type="ECO:0000256" key="1">
    <source>
        <dbReference type="SAM" id="MobiDB-lite"/>
    </source>
</evidence>
<evidence type="ECO:0000313" key="3">
    <source>
        <dbReference type="Proteomes" id="UP000799757"/>
    </source>
</evidence>
<feature type="compositionally biased region" description="Polar residues" evidence="1">
    <location>
        <begin position="27"/>
        <end position="37"/>
    </location>
</feature>
<feature type="compositionally biased region" description="Basic and acidic residues" evidence="1">
    <location>
        <begin position="110"/>
        <end position="119"/>
    </location>
</feature>
<feature type="region of interest" description="Disordered" evidence="1">
    <location>
        <begin position="14"/>
        <end position="49"/>
    </location>
</feature>